<proteinExistence type="inferred from homology"/>
<dbReference type="InterPro" id="IPR050327">
    <property type="entry name" value="Proton-linked_MCT"/>
</dbReference>
<dbReference type="EMBL" id="CAJHJG010000172">
    <property type="protein sequence ID" value="CAD6898693.1"/>
    <property type="molecule type" value="Genomic_DNA"/>
</dbReference>
<evidence type="ECO:0000256" key="3">
    <source>
        <dbReference type="SAM" id="MobiDB-lite"/>
    </source>
</evidence>
<evidence type="ECO:0000313" key="7">
    <source>
        <dbReference type="Proteomes" id="UP000077671"/>
    </source>
</evidence>
<comment type="similarity">
    <text evidence="2">Belongs to the major facilitator superfamily. Monocarboxylate porter (TC 2.A.1.13) family.</text>
</comment>
<feature type="region of interest" description="Disordered" evidence="3">
    <location>
        <begin position="1"/>
        <end position="72"/>
    </location>
</feature>
<dbReference type="GO" id="GO:0022857">
    <property type="term" value="F:transmembrane transporter activity"/>
    <property type="evidence" value="ECO:0007669"/>
    <property type="project" value="InterPro"/>
</dbReference>
<dbReference type="InterPro" id="IPR011701">
    <property type="entry name" value="MFS"/>
</dbReference>
<feature type="transmembrane region" description="Helical" evidence="4">
    <location>
        <begin position="239"/>
        <end position="260"/>
    </location>
</feature>
<reference evidence="6" key="2">
    <citation type="journal article" date="2019" name="IMA Fungus">
        <title>Genome sequencing and comparison of five Tilletia species to identify candidate genes for the detection of regulated species infecting wheat.</title>
        <authorList>
            <person name="Nguyen H.D.T."/>
            <person name="Sultana T."/>
            <person name="Kesanakurti P."/>
            <person name="Hambleton S."/>
        </authorList>
    </citation>
    <scope>NUCLEOTIDE SEQUENCE</scope>
    <source>
        <strain evidence="6">DAOMC 238032</strain>
    </source>
</reference>
<evidence type="ECO:0000256" key="1">
    <source>
        <dbReference type="ARBA" id="ARBA00004141"/>
    </source>
</evidence>
<feature type="transmembrane region" description="Helical" evidence="4">
    <location>
        <begin position="315"/>
        <end position="335"/>
    </location>
</feature>
<reference evidence="6" key="1">
    <citation type="submission" date="2016-04" db="EMBL/GenBank/DDBJ databases">
        <authorList>
            <person name="Nguyen H.D."/>
            <person name="Kesanakurti P."/>
            <person name="Cullis J."/>
            <person name="Levesque C.A."/>
            <person name="Hambleton S."/>
        </authorList>
    </citation>
    <scope>NUCLEOTIDE SEQUENCE</scope>
    <source>
        <strain evidence="6">DAOMC 238032</strain>
    </source>
</reference>
<feature type="transmembrane region" description="Helical" evidence="4">
    <location>
        <begin position="371"/>
        <end position="393"/>
    </location>
</feature>
<keyword evidence="8" id="KW-1185">Reference proteome</keyword>
<dbReference type="PANTHER" id="PTHR11360">
    <property type="entry name" value="MONOCARBOXYLATE TRANSPORTER"/>
    <property type="match status" value="1"/>
</dbReference>
<feature type="transmembrane region" description="Helical" evidence="4">
    <location>
        <begin position="79"/>
        <end position="103"/>
    </location>
</feature>
<feature type="transmembrane region" description="Helical" evidence="4">
    <location>
        <begin position="442"/>
        <end position="462"/>
    </location>
</feature>
<evidence type="ECO:0000313" key="5">
    <source>
        <dbReference type="EMBL" id="CAD6898693.1"/>
    </source>
</evidence>
<evidence type="ECO:0000313" key="8">
    <source>
        <dbReference type="Proteomes" id="UP000836402"/>
    </source>
</evidence>
<reference evidence="5" key="3">
    <citation type="submission" date="2020-10" db="EMBL/GenBank/DDBJ databases">
        <authorList>
            <person name="Sedaghatjoo S."/>
        </authorList>
    </citation>
    <scope>NUCLEOTIDE SEQUENCE</scope>
    <source>
        <strain evidence="5">AZH3</strain>
    </source>
</reference>
<feature type="transmembrane region" description="Helical" evidence="4">
    <location>
        <begin position="149"/>
        <end position="168"/>
    </location>
</feature>
<dbReference type="Pfam" id="PF07690">
    <property type="entry name" value="MFS_1"/>
    <property type="match status" value="1"/>
</dbReference>
<gene>
    <name evidence="6" type="ORF">A4X03_0g3812</name>
    <name evidence="5" type="ORF">JKIAZH3_G6153</name>
</gene>
<comment type="subcellular location">
    <subcellularLocation>
        <location evidence="1">Membrane</location>
        <topology evidence="1">Multi-pass membrane protein</topology>
    </subcellularLocation>
</comment>
<dbReference type="EMBL" id="LWDD02000468">
    <property type="protein sequence ID" value="KAE8260474.1"/>
    <property type="molecule type" value="Genomic_DNA"/>
</dbReference>
<evidence type="ECO:0000313" key="6">
    <source>
        <dbReference type="EMBL" id="KAE8260474.1"/>
    </source>
</evidence>
<feature type="transmembrane region" description="Helical" evidence="4">
    <location>
        <begin position="347"/>
        <end position="365"/>
    </location>
</feature>
<dbReference type="InterPro" id="IPR036259">
    <property type="entry name" value="MFS_trans_sf"/>
</dbReference>
<feature type="transmembrane region" description="Helical" evidence="4">
    <location>
        <begin position="119"/>
        <end position="142"/>
    </location>
</feature>
<keyword evidence="4" id="KW-1133">Transmembrane helix</keyword>
<dbReference type="Proteomes" id="UP000836402">
    <property type="component" value="Unassembled WGS sequence"/>
</dbReference>
<dbReference type="PANTHER" id="PTHR11360:SF177">
    <property type="entry name" value="RIBOFLAVIN TRANSPORTER MCH5"/>
    <property type="match status" value="1"/>
</dbReference>
<feature type="transmembrane region" description="Helical" evidence="4">
    <location>
        <begin position="405"/>
        <end position="430"/>
    </location>
</feature>
<dbReference type="GO" id="GO:0016020">
    <property type="term" value="C:membrane"/>
    <property type="evidence" value="ECO:0007669"/>
    <property type="project" value="UniProtKB-SubCell"/>
</dbReference>
<dbReference type="SUPFAM" id="SSF103473">
    <property type="entry name" value="MFS general substrate transporter"/>
    <property type="match status" value="1"/>
</dbReference>
<accession>A0A177V6Q9</accession>
<dbReference type="AlphaFoldDB" id="A0A177V6Q9"/>
<organism evidence="6 7">
    <name type="scientific">Tilletia caries</name>
    <name type="common">wheat bunt fungus</name>
    <dbReference type="NCBI Taxonomy" id="13290"/>
    <lineage>
        <taxon>Eukaryota</taxon>
        <taxon>Fungi</taxon>
        <taxon>Dikarya</taxon>
        <taxon>Basidiomycota</taxon>
        <taxon>Ustilaginomycotina</taxon>
        <taxon>Exobasidiomycetes</taxon>
        <taxon>Tilletiales</taxon>
        <taxon>Tilletiaceae</taxon>
        <taxon>Tilletia</taxon>
    </lineage>
</organism>
<feature type="transmembrane region" description="Helical" evidence="4">
    <location>
        <begin position="206"/>
        <end position="227"/>
    </location>
</feature>
<evidence type="ECO:0008006" key="9">
    <source>
        <dbReference type="Google" id="ProtNLM"/>
    </source>
</evidence>
<dbReference type="Proteomes" id="UP000077671">
    <property type="component" value="Unassembled WGS sequence"/>
</dbReference>
<comment type="caution">
    <text evidence="6">The sequence shown here is derived from an EMBL/GenBank/DDBJ whole genome shotgun (WGS) entry which is preliminary data.</text>
</comment>
<evidence type="ECO:0000256" key="2">
    <source>
        <dbReference type="ARBA" id="ARBA00006727"/>
    </source>
</evidence>
<evidence type="ECO:0000256" key="4">
    <source>
        <dbReference type="SAM" id="Phobius"/>
    </source>
</evidence>
<protein>
    <recommendedName>
        <fullName evidence="9">Major facilitator superfamily (MFS) profile domain-containing protein</fullName>
    </recommendedName>
</protein>
<keyword evidence="4" id="KW-0812">Transmembrane</keyword>
<dbReference type="Gene3D" id="1.20.1250.20">
    <property type="entry name" value="MFS general substrate transporter like domains"/>
    <property type="match status" value="2"/>
</dbReference>
<name>A0A177V6Q9_9BASI</name>
<keyword evidence="4" id="KW-0472">Membrane</keyword>
<sequence length="470" mass="49894">MSASSTPQLEKDLEARNGHAYNDTSSPDGADDVETIVGSTGPNDKQRRKGRSWHTSAEKRSTADDEDDEDSFPDGGWEAWGVVLAGAIAMCVSFGAVTSFAVFQEYYAKTILQDRSQSAIAWIGSVQLALVFGMTVPSGYMLTWAGPKLPMILGTCFLLIGTMTASVAKTWTQLFLSQGIAAGIGEGLIMLPVISMPTEWFLKKRSFVSGLVAAGSALGGVLLPIMINRLLNTHHVSVGWTLRIVGLVQLVGMTIAIPLVKQRFHRNAPSLPWKIYFASRSMNFLLAGSFLMYIAQYIPYLYITVYGVFRGADPSLAFYFTAVLNAGAVVGRLLVGSLADTYGPYNALVTMSFLSGIVALLQTQAVNNTGILVWACTGCISGSLQSLFTPAIARLAPSPTMIGGFVGIGCTLVSPALLASQPIAGALLALKPGDSDFLAQSIYTGLLCMAAAASLAVSRAFLPDAGGWKR</sequence>
<feature type="transmembrane region" description="Helical" evidence="4">
    <location>
        <begin position="281"/>
        <end position="303"/>
    </location>
</feature>